<sequence length="128" mass="14270">MLIKEIIRREQMNKTRLELSDSTTDAIVKMSEGNPGALSVCMQLLTKIAEIDPDLTMGGLSTLLLLDTLGIYGSEIWMLYKDVCGEDIADTITILRGYQLGFIDENKLRHAINNRGDGIIVDDVLRQV</sequence>
<comment type="caution">
    <text evidence="1">The sequence shown here is derived from an EMBL/GenBank/DDBJ whole genome shotgun (WGS) entry which is preliminary data.</text>
</comment>
<dbReference type="AlphaFoldDB" id="A0A0F9K6R6"/>
<accession>A0A0F9K6R6</accession>
<dbReference type="EMBL" id="LAZR01015902">
    <property type="protein sequence ID" value="KKM06858.1"/>
    <property type="molecule type" value="Genomic_DNA"/>
</dbReference>
<gene>
    <name evidence="1" type="ORF">LCGC14_1739770</name>
</gene>
<proteinExistence type="predicted"/>
<name>A0A0F9K6R6_9ZZZZ</name>
<feature type="non-terminal residue" evidence="1">
    <location>
        <position position="128"/>
    </location>
</feature>
<reference evidence="1" key="1">
    <citation type="journal article" date="2015" name="Nature">
        <title>Complex archaea that bridge the gap between prokaryotes and eukaryotes.</title>
        <authorList>
            <person name="Spang A."/>
            <person name="Saw J.H."/>
            <person name="Jorgensen S.L."/>
            <person name="Zaremba-Niedzwiedzka K."/>
            <person name="Martijn J."/>
            <person name="Lind A.E."/>
            <person name="van Eijk R."/>
            <person name="Schleper C."/>
            <person name="Guy L."/>
            <person name="Ettema T.J."/>
        </authorList>
    </citation>
    <scope>NUCLEOTIDE SEQUENCE</scope>
</reference>
<evidence type="ECO:0000313" key="1">
    <source>
        <dbReference type="EMBL" id="KKM06858.1"/>
    </source>
</evidence>
<protein>
    <submittedName>
        <fullName evidence="1">Uncharacterized protein</fullName>
    </submittedName>
</protein>
<organism evidence="1">
    <name type="scientific">marine sediment metagenome</name>
    <dbReference type="NCBI Taxonomy" id="412755"/>
    <lineage>
        <taxon>unclassified sequences</taxon>
        <taxon>metagenomes</taxon>
        <taxon>ecological metagenomes</taxon>
    </lineage>
</organism>